<sequence>MTMIHAPLARAWQYRRPAALSVAFVSLLAACSPDQTSQTATGSTRPRDPSTGADPGPQADALGTLREAPAKVAAPSTLAVGGAPVPSAPMPEPTTDRFTDAEQNPVKVVAEEPVSTFSSDVDTASYAVARRYLREGQMPPAGAVRVEEMINYFPYDLAGPSDPARPFTTRVAVMPNPWNVDTKLMTVSIKALDLSEGRRPPLNLVLLVDVSGSMGPPDRLALLKTSFIDFARSLRDEDKISIVTYASGVATVLEPTSGENKRKIIAAIEGLGAGGSTAGADGIERAYGLARANFDRHAVNRVILATDGDFNVGITDPKALESYVVEQRKQGIYLSVLGVGIGNLNDALMQRMAQAGNGNAAYVDSAIEGRKVLQEEAASTLVPVADDVKFQVEFNPQKVSEYRLIGYETRALRRQDFTDDRIDAGDVGSGKVVTAIYEITPAGSRGYVEPLRYGTPEATSGSTDHGEEFAHLRIRYKQPGHDTSALIERPVTASDVVAGLGDASDDQRFAVAVAAYGQKLAGVSFVADLSWSQIADLAQGARGEDVNGYRAEFVQLIKAADSID</sequence>
<dbReference type="SUPFAM" id="SSF53300">
    <property type="entry name" value="vWA-like"/>
    <property type="match status" value="1"/>
</dbReference>
<dbReference type="Pfam" id="PF12034">
    <property type="entry name" value="YfbK_C"/>
    <property type="match status" value="1"/>
</dbReference>
<evidence type="ECO:0000256" key="1">
    <source>
        <dbReference type="SAM" id="MobiDB-lite"/>
    </source>
</evidence>
<dbReference type="EMBL" id="QYUK01000011">
    <property type="protein sequence ID" value="RJF89072.1"/>
    <property type="molecule type" value="Genomic_DNA"/>
</dbReference>
<dbReference type="AlphaFoldDB" id="A0A418WGH1"/>
<dbReference type="InterPro" id="IPR022156">
    <property type="entry name" value="Uncharacterised_YfbK_N"/>
</dbReference>
<gene>
    <name evidence="3" type="ORF">D3874_20575</name>
</gene>
<protein>
    <submittedName>
        <fullName evidence="3">VWA domain-containing protein</fullName>
    </submittedName>
</protein>
<dbReference type="SMART" id="SM00327">
    <property type="entry name" value="VWA"/>
    <property type="match status" value="1"/>
</dbReference>
<dbReference type="InterPro" id="IPR051266">
    <property type="entry name" value="CLCR"/>
</dbReference>
<evidence type="ECO:0000313" key="4">
    <source>
        <dbReference type="Proteomes" id="UP000284605"/>
    </source>
</evidence>
<dbReference type="Gene3D" id="3.40.50.410">
    <property type="entry name" value="von Willebrand factor, type A domain"/>
    <property type="match status" value="1"/>
</dbReference>
<feature type="compositionally biased region" description="Polar residues" evidence="1">
    <location>
        <begin position="33"/>
        <end position="44"/>
    </location>
</feature>
<name>A0A418WGH1_9PROT</name>
<dbReference type="CDD" id="cd01465">
    <property type="entry name" value="vWA_subgroup"/>
    <property type="match status" value="1"/>
</dbReference>
<dbReference type="InterPro" id="IPR021908">
    <property type="entry name" value="YfbK_C"/>
</dbReference>
<dbReference type="InterPro" id="IPR036465">
    <property type="entry name" value="vWFA_dom_sf"/>
</dbReference>
<comment type="caution">
    <text evidence="3">The sequence shown here is derived from an EMBL/GenBank/DDBJ whole genome shotgun (WGS) entry which is preliminary data.</text>
</comment>
<dbReference type="PANTHER" id="PTHR10579:SF43">
    <property type="entry name" value="ZINC FINGER (C3HC4-TYPE RING FINGER) FAMILY PROTEIN"/>
    <property type="match status" value="1"/>
</dbReference>
<dbReference type="PROSITE" id="PS50234">
    <property type="entry name" value="VWFA"/>
    <property type="match status" value="1"/>
</dbReference>
<keyword evidence="4" id="KW-1185">Reference proteome</keyword>
<feature type="region of interest" description="Disordered" evidence="1">
    <location>
        <begin position="33"/>
        <end position="61"/>
    </location>
</feature>
<dbReference type="OrthoDB" id="9805121at2"/>
<evidence type="ECO:0000259" key="2">
    <source>
        <dbReference type="PROSITE" id="PS50234"/>
    </source>
</evidence>
<dbReference type="InterPro" id="IPR002035">
    <property type="entry name" value="VWF_A"/>
</dbReference>
<dbReference type="Pfam" id="PF12450">
    <property type="entry name" value="vWF_A"/>
    <property type="match status" value="1"/>
</dbReference>
<dbReference type="Pfam" id="PF00092">
    <property type="entry name" value="VWA"/>
    <property type="match status" value="1"/>
</dbReference>
<accession>A0A418WGH1</accession>
<organism evidence="3 4">
    <name type="scientific">Oleomonas cavernae</name>
    <dbReference type="NCBI Taxonomy" id="2320859"/>
    <lineage>
        <taxon>Bacteria</taxon>
        <taxon>Pseudomonadati</taxon>
        <taxon>Pseudomonadota</taxon>
        <taxon>Alphaproteobacteria</taxon>
        <taxon>Acetobacterales</taxon>
        <taxon>Acetobacteraceae</taxon>
        <taxon>Oleomonas</taxon>
    </lineage>
</organism>
<dbReference type="Proteomes" id="UP000284605">
    <property type="component" value="Unassembled WGS sequence"/>
</dbReference>
<dbReference type="PANTHER" id="PTHR10579">
    <property type="entry name" value="CALCIUM-ACTIVATED CHLORIDE CHANNEL REGULATOR"/>
    <property type="match status" value="1"/>
</dbReference>
<dbReference type="RefSeq" id="WP_119780251.1">
    <property type="nucleotide sequence ID" value="NZ_QYUK01000011.1"/>
</dbReference>
<evidence type="ECO:0000313" key="3">
    <source>
        <dbReference type="EMBL" id="RJF89072.1"/>
    </source>
</evidence>
<feature type="domain" description="VWFA" evidence="2">
    <location>
        <begin position="203"/>
        <end position="381"/>
    </location>
</feature>
<reference evidence="3 4" key="1">
    <citation type="submission" date="2018-09" db="EMBL/GenBank/DDBJ databases">
        <authorList>
            <person name="Zhu H."/>
        </authorList>
    </citation>
    <scope>NUCLEOTIDE SEQUENCE [LARGE SCALE GENOMIC DNA]</scope>
    <source>
        <strain evidence="3 4">K1W22B-8</strain>
    </source>
</reference>
<proteinExistence type="predicted"/>